<sequence length="153" mass="17614">MIKFKLVPKILLLIFVLLVIAGCKNEHKEAPKVTQPTLPKTMAIKPKVLPVKPAIKPVEKIKITFIELGSLKCIPCKMMQPIMDEIAKEYKGQVKVVFYDVWTEEGQPYVEKYRVRGIPTQVFLDDKGEEYYRHLGFFPKDDLVKVLELKGVK</sequence>
<evidence type="ECO:0000256" key="2">
    <source>
        <dbReference type="ARBA" id="ARBA00023284"/>
    </source>
</evidence>
<comment type="similarity">
    <text evidence="1">Belongs to the thioredoxin family.</text>
</comment>
<dbReference type="GO" id="GO:0005829">
    <property type="term" value="C:cytosol"/>
    <property type="evidence" value="ECO:0007669"/>
    <property type="project" value="TreeGrafter"/>
</dbReference>
<organism evidence="4 5">
    <name type="scientific">Candidatus Saganbacteria bacterium CG08_land_8_20_14_0_20_45_16</name>
    <dbReference type="NCBI Taxonomy" id="2014293"/>
    <lineage>
        <taxon>Bacteria</taxon>
        <taxon>Bacillati</taxon>
        <taxon>Saganbacteria</taxon>
    </lineage>
</organism>
<dbReference type="InterPro" id="IPR013766">
    <property type="entry name" value="Thioredoxin_domain"/>
</dbReference>
<protein>
    <submittedName>
        <fullName evidence="4">Thioredoxin</fullName>
    </submittedName>
</protein>
<accession>A0A2H0Y2J3</accession>
<evidence type="ECO:0000259" key="3">
    <source>
        <dbReference type="PROSITE" id="PS51352"/>
    </source>
</evidence>
<proteinExistence type="inferred from homology"/>
<dbReference type="SUPFAM" id="SSF52833">
    <property type="entry name" value="Thioredoxin-like"/>
    <property type="match status" value="1"/>
</dbReference>
<evidence type="ECO:0000313" key="4">
    <source>
        <dbReference type="EMBL" id="PIS30932.1"/>
    </source>
</evidence>
<comment type="caution">
    <text evidence="4">The sequence shown here is derived from an EMBL/GenBank/DDBJ whole genome shotgun (WGS) entry which is preliminary data.</text>
</comment>
<reference evidence="4 5" key="1">
    <citation type="submission" date="2017-09" db="EMBL/GenBank/DDBJ databases">
        <title>Depth-based differentiation of microbial function through sediment-hosted aquifers and enrichment of novel symbionts in the deep terrestrial subsurface.</title>
        <authorList>
            <person name="Probst A.J."/>
            <person name="Ladd B."/>
            <person name="Jarett J.K."/>
            <person name="Geller-Mcgrath D.E."/>
            <person name="Sieber C.M."/>
            <person name="Emerson J.B."/>
            <person name="Anantharaman K."/>
            <person name="Thomas B.C."/>
            <person name="Malmstrom R."/>
            <person name="Stieglmeier M."/>
            <person name="Klingl A."/>
            <person name="Woyke T."/>
            <person name="Ryan C.M."/>
            <person name="Banfield J.F."/>
        </authorList>
    </citation>
    <scope>NUCLEOTIDE SEQUENCE [LARGE SCALE GENOMIC DNA]</scope>
    <source>
        <strain evidence="4">CG08_land_8_20_14_0_20_45_16</strain>
    </source>
</reference>
<keyword evidence="2" id="KW-0676">Redox-active center</keyword>
<dbReference type="Pfam" id="PF00085">
    <property type="entry name" value="Thioredoxin"/>
    <property type="match status" value="1"/>
</dbReference>
<dbReference type="EMBL" id="PEYM01000043">
    <property type="protein sequence ID" value="PIS30932.1"/>
    <property type="molecule type" value="Genomic_DNA"/>
</dbReference>
<gene>
    <name evidence="4" type="ORF">COT42_02090</name>
</gene>
<evidence type="ECO:0000256" key="1">
    <source>
        <dbReference type="ARBA" id="ARBA00008987"/>
    </source>
</evidence>
<dbReference type="Gene3D" id="3.40.30.10">
    <property type="entry name" value="Glutaredoxin"/>
    <property type="match status" value="1"/>
</dbReference>
<dbReference type="PANTHER" id="PTHR45663">
    <property type="entry name" value="GEO12009P1"/>
    <property type="match status" value="1"/>
</dbReference>
<dbReference type="PANTHER" id="PTHR45663:SF11">
    <property type="entry name" value="GEO12009P1"/>
    <property type="match status" value="1"/>
</dbReference>
<feature type="domain" description="Thioredoxin" evidence="3">
    <location>
        <begin position="24"/>
        <end position="152"/>
    </location>
</feature>
<dbReference type="PROSITE" id="PS51257">
    <property type="entry name" value="PROKAR_LIPOPROTEIN"/>
    <property type="match status" value="1"/>
</dbReference>
<dbReference type="GO" id="GO:0015035">
    <property type="term" value="F:protein-disulfide reductase activity"/>
    <property type="evidence" value="ECO:0007669"/>
    <property type="project" value="TreeGrafter"/>
</dbReference>
<dbReference type="AlphaFoldDB" id="A0A2H0Y2J3"/>
<dbReference type="InterPro" id="IPR036249">
    <property type="entry name" value="Thioredoxin-like_sf"/>
</dbReference>
<dbReference type="GO" id="GO:0045454">
    <property type="term" value="P:cell redox homeostasis"/>
    <property type="evidence" value="ECO:0007669"/>
    <property type="project" value="TreeGrafter"/>
</dbReference>
<evidence type="ECO:0000313" key="5">
    <source>
        <dbReference type="Proteomes" id="UP000231343"/>
    </source>
</evidence>
<dbReference type="PROSITE" id="PS51352">
    <property type="entry name" value="THIOREDOXIN_2"/>
    <property type="match status" value="1"/>
</dbReference>
<dbReference type="CDD" id="cd02947">
    <property type="entry name" value="TRX_family"/>
    <property type="match status" value="1"/>
</dbReference>
<name>A0A2H0Y2J3_UNCSA</name>
<dbReference type="Proteomes" id="UP000231343">
    <property type="component" value="Unassembled WGS sequence"/>
</dbReference>